<protein>
    <submittedName>
        <fullName evidence="2">Uncharacterized protein</fullName>
    </submittedName>
</protein>
<proteinExistence type="predicted"/>
<evidence type="ECO:0000256" key="1">
    <source>
        <dbReference type="SAM" id="MobiDB-lite"/>
    </source>
</evidence>
<accession>A0A4Y3RDS7</accession>
<reference evidence="2 3" key="1">
    <citation type="submission" date="2019-06" db="EMBL/GenBank/DDBJ databases">
        <title>Whole genome shotgun sequence of Streptomyces gardneri NBRC 12865.</title>
        <authorList>
            <person name="Hosoyama A."/>
            <person name="Uohara A."/>
            <person name="Ohji S."/>
            <person name="Ichikawa N."/>
        </authorList>
    </citation>
    <scope>NUCLEOTIDE SEQUENCE [LARGE SCALE GENOMIC DNA]</scope>
    <source>
        <strain evidence="2 3">NBRC 12865</strain>
    </source>
</reference>
<dbReference type="AlphaFoldDB" id="A0A4Y3RDS7"/>
<evidence type="ECO:0000313" key="3">
    <source>
        <dbReference type="Proteomes" id="UP000315226"/>
    </source>
</evidence>
<feature type="region of interest" description="Disordered" evidence="1">
    <location>
        <begin position="47"/>
        <end position="94"/>
    </location>
</feature>
<dbReference type="EMBL" id="BJMN01000007">
    <property type="protein sequence ID" value="GEB55529.1"/>
    <property type="molecule type" value="Genomic_DNA"/>
</dbReference>
<comment type="caution">
    <text evidence="2">The sequence shown here is derived from an EMBL/GenBank/DDBJ whole genome shotgun (WGS) entry which is preliminary data.</text>
</comment>
<name>A0A4Y3RDS7_9ACTN</name>
<gene>
    <name evidence="2" type="ORF">SGA01_11340</name>
</gene>
<dbReference type="Proteomes" id="UP000315226">
    <property type="component" value="Unassembled WGS sequence"/>
</dbReference>
<organism evidence="2 3">
    <name type="scientific">Streptomyces gardneri</name>
    <dbReference type="NCBI Taxonomy" id="66892"/>
    <lineage>
        <taxon>Bacteria</taxon>
        <taxon>Bacillati</taxon>
        <taxon>Actinomycetota</taxon>
        <taxon>Actinomycetes</taxon>
        <taxon>Kitasatosporales</taxon>
        <taxon>Streptomycetaceae</taxon>
        <taxon>Streptomyces</taxon>
    </lineage>
</organism>
<sequence length="94" mass="9919">MRIPDTLRPVGKRRAIRLGKVLWREGGVPLTVPPSLTSARVPRVGIDRGGSTALRDPEQWGVRRLRGATERSPPPRGPDAGGPMGPTHAGGAAS</sequence>
<keyword evidence="3" id="KW-1185">Reference proteome</keyword>
<evidence type="ECO:0000313" key="2">
    <source>
        <dbReference type="EMBL" id="GEB55529.1"/>
    </source>
</evidence>